<protein>
    <submittedName>
        <fullName evidence="5">GTP binding protein</fullName>
    </submittedName>
</protein>
<dbReference type="CDD" id="cd04165">
    <property type="entry name" value="GTPBP1_like"/>
    <property type="match status" value="1"/>
</dbReference>
<evidence type="ECO:0000256" key="3">
    <source>
        <dbReference type="ARBA" id="ARBA00023134"/>
    </source>
</evidence>
<dbReference type="GO" id="GO:0003924">
    <property type="term" value="F:GTPase activity"/>
    <property type="evidence" value="ECO:0007669"/>
    <property type="project" value="InterPro"/>
</dbReference>
<dbReference type="Gene3D" id="2.40.30.10">
    <property type="entry name" value="Translation factors"/>
    <property type="match status" value="2"/>
</dbReference>
<comment type="similarity">
    <text evidence="1">Belongs to the TRAFAC class translation factor GTPase superfamily. Classic translation factor GTPase family. EF-Tu/EF-1A subfamily.</text>
</comment>
<organism evidence="5 6">
    <name type="scientific">Coemansia reversa (strain ATCC 12441 / NRRL 1564)</name>
    <dbReference type="NCBI Taxonomy" id="763665"/>
    <lineage>
        <taxon>Eukaryota</taxon>
        <taxon>Fungi</taxon>
        <taxon>Fungi incertae sedis</taxon>
        <taxon>Zoopagomycota</taxon>
        <taxon>Kickxellomycotina</taxon>
        <taxon>Kickxellomycetes</taxon>
        <taxon>Kickxellales</taxon>
        <taxon>Kickxellaceae</taxon>
        <taxon>Coemansia</taxon>
    </lineage>
</organism>
<dbReference type="Pfam" id="PF00009">
    <property type="entry name" value="GTP_EFTU"/>
    <property type="match status" value="1"/>
</dbReference>
<dbReference type="EMBL" id="KZ303501">
    <property type="protein sequence ID" value="PIA16181.1"/>
    <property type="molecule type" value="Genomic_DNA"/>
</dbReference>
<keyword evidence="2" id="KW-0547">Nucleotide-binding</keyword>
<dbReference type="GO" id="GO:0005525">
    <property type="term" value="F:GTP binding"/>
    <property type="evidence" value="ECO:0007669"/>
    <property type="project" value="UniProtKB-KW"/>
</dbReference>
<dbReference type="InterPro" id="IPR004161">
    <property type="entry name" value="EFTu-like_2"/>
</dbReference>
<evidence type="ECO:0000259" key="4">
    <source>
        <dbReference type="PROSITE" id="PS51722"/>
    </source>
</evidence>
<feature type="non-terminal residue" evidence="5">
    <location>
        <position position="543"/>
    </location>
</feature>
<name>A0A2G5BAZ9_COERN</name>
<feature type="non-terminal residue" evidence="5">
    <location>
        <position position="1"/>
    </location>
</feature>
<dbReference type="PANTHER" id="PTHR43721:SF9">
    <property type="entry name" value="GTP-BINDING PROTEIN 1"/>
    <property type="match status" value="1"/>
</dbReference>
<dbReference type="GO" id="GO:0003746">
    <property type="term" value="F:translation elongation factor activity"/>
    <property type="evidence" value="ECO:0007669"/>
    <property type="project" value="TreeGrafter"/>
</dbReference>
<dbReference type="CDD" id="cd03708">
    <property type="entry name" value="GTPBP_III"/>
    <property type="match status" value="1"/>
</dbReference>
<dbReference type="SUPFAM" id="SSF50465">
    <property type="entry name" value="EF-Tu/eEF-1alpha/eIF2-gamma C-terminal domain"/>
    <property type="match status" value="1"/>
</dbReference>
<dbReference type="Pfam" id="PF03144">
    <property type="entry name" value="GTP_EFTU_D2"/>
    <property type="match status" value="1"/>
</dbReference>
<feature type="domain" description="Tr-type G" evidence="4">
    <location>
        <begin position="109"/>
        <end position="339"/>
    </location>
</feature>
<dbReference type="InterPro" id="IPR009000">
    <property type="entry name" value="Transl_B-barrel_sf"/>
</dbReference>
<dbReference type="SUPFAM" id="SSF50447">
    <property type="entry name" value="Translation proteins"/>
    <property type="match status" value="1"/>
</dbReference>
<evidence type="ECO:0000256" key="1">
    <source>
        <dbReference type="ARBA" id="ARBA00007249"/>
    </source>
</evidence>
<dbReference type="InterPro" id="IPR027417">
    <property type="entry name" value="P-loop_NTPase"/>
</dbReference>
<evidence type="ECO:0000313" key="5">
    <source>
        <dbReference type="EMBL" id="PIA16181.1"/>
    </source>
</evidence>
<dbReference type="Gene3D" id="3.40.50.300">
    <property type="entry name" value="P-loop containing nucleotide triphosphate hydrolases"/>
    <property type="match status" value="1"/>
</dbReference>
<sequence length="543" mass="59685">PDARSLKQRLLHPDDDDMMFLSDMVDQRLTEGQGEAVIEIGYEANGVSMDLTENEVTTVTATLTNAAQTSKSNAFVQLLFDSAAPIEDAKEMHMLHYLVRRRPENVEEMLELRVAVAGNVDAGKSTMLGVLTRGRLDDGRGKMRVALFRHKHEIESGRTSSVGMEILGFDKINGAPVRHADSRRKVGWDLVCSRSSKMVTFLDLAGHEKYLKTTVFGIAGSAPDYLMLMIAANAGLAGMAKEHLGLALALNIPVFVVITKIDMCPPNVLDTTLKQLTRVLRSSGCRKLPIAVSDRKSVVMAASRFVSQRVCPIFQVSNVTGEGVDSLQTFINIIPITAGSEVEETLRYDINEIFTVPFVGTVVSGVVSSGCVKLGDTVWLGPDFYGKFTTTTVRGIQRKRADVQTGHRGQSVSLALKKITRAQVRKGMVILGKDELNTMPLASRTFEAEVVVLYHSTTITMRYQAMVHCGAVRQTARVLTIEPIDSKEDISQNNSANDTLRTGDRARVVFQFVRHPEHIAIGSRLIFREGRTKGVGKVLRVLN</sequence>
<dbReference type="Proteomes" id="UP000242474">
    <property type="component" value="Unassembled WGS sequence"/>
</dbReference>
<dbReference type="AlphaFoldDB" id="A0A2G5BAZ9"/>
<dbReference type="PROSITE" id="PS51722">
    <property type="entry name" value="G_TR_2"/>
    <property type="match status" value="1"/>
</dbReference>
<dbReference type="InterPro" id="IPR009001">
    <property type="entry name" value="Transl_elong_EF1A/Init_IF2_C"/>
</dbReference>
<dbReference type="OrthoDB" id="248233at2759"/>
<dbReference type="FunFam" id="3.40.50.300:FF:000091">
    <property type="entry name" value="Probable GTP-binding protein 1"/>
    <property type="match status" value="1"/>
</dbReference>
<proteinExistence type="inferred from homology"/>
<evidence type="ECO:0000313" key="6">
    <source>
        <dbReference type="Proteomes" id="UP000242474"/>
    </source>
</evidence>
<keyword evidence="6" id="KW-1185">Reference proteome</keyword>
<dbReference type="FunFam" id="2.40.30.10:FF:000014">
    <property type="entry name" value="Probable GTP-binding protein 1"/>
    <property type="match status" value="1"/>
</dbReference>
<gene>
    <name evidence="5" type="ORF">COEREDRAFT_28756</name>
</gene>
<dbReference type="InterPro" id="IPR000795">
    <property type="entry name" value="T_Tr_GTP-bd_dom"/>
</dbReference>
<evidence type="ECO:0000256" key="2">
    <source>
        <dbReference type="ARBA" id="ARBA00022741"/>
    </source>
</evidence>
<reference evidence="5 6" key="1">
    <citation type="journal article" date="2015" name="Genome Biol. Evol.">
        <title>Phylogenomic analyses indicate that early fungi evolved digesting cell walls of algal ancestors of land plants.</title>
        <authorList>
            <person name="Chang Y."/>
            <person name="Wang S."/>
            <person name="Sekimoto S."/>
            <person name="Aerts A.L."/>
            <person name="Choi C."/>
            <person name="Clum A."/>
            <person name="LaButti K.M."/>
            <person name="Lindquist E.A."/>
            <person name="Yee Ngan C."/>
            <person name="Ohm R.A."/>
            <person name="Salamov A.A."/>
            <person name="Grigoriev I.V."/>
            <person name="Spatafora J.W."/>
            <person name="Berbee M.L."/>
        </authorList>
    </citation>
    <scope>NUCLEOTIDE SEQUENCE [LARGE SCALE GENOMIC DNA]</scope>
    <source>
        <strain evidence="5 6">NRRL 1564</strain>
    </source>
</reference>
<dbReference type="PANTHER" id="PTHR43721">
    <property type="entry name" value="ELONGATION FACTOR TU-RELATED"/>
    <property type="match status" value="1"/>
</dbReference>
<dbReference type="InterPro" id="IPR035531">
    <property type="entry name" value="GTPBP1-like"/>
</dbReference>
<dbReference type="InterPro" id="IPR050055">
    <property type="entry name" value="EF-Tu_GTPase"/>
</dbReference>
<keyword evidence="3" id="KW-0342">GTP-binding</keyword>
<accession>A0A2G5BAZ9</accession>
<dbReference type="SUPFAM" id="SSF52540">
    <property type="entry name" value="P-loop containing nucleoside triphosphate hydrolases"/>
    <property type="match status" value="1"/>
</dbReference>